<reference evidence="1 2" key="1">
    <citation type="submission" date="2019-12" db="EMBL/GenBank/DDBJ databases">
        <title>Whole-genome sequencing of Allorhizobium vitis.</title>
        <authorList>
            <person name="Gan H.M."/>
            <person name="Szegedi E."/>
            <person name="Burr T."/>
            <person name="Savka M.A."/>
        </authorList>
    </citation>
    <scope>NUCLEOTIDE SEQUENCE [LARGE SCALE GENOMIC DNA]</scope>
    <source>
        <strain evidence="1 2">CG516</strain>
    </source>
</reference>
<proteinExistence type="predicted"/>
<dbReference type="InterPro" id="IPR029063">
    <property type="entry name" value="SAM-dependent_MTases_sf"/>
</dbReference>
<comment type="caution">
    <text evidence="1">The sequence shown here is derived from an EMBL/GenBank/DDBJ whole genome shotgun (WGS) entry which is preliminary data.</text>
</comment>
<dbReference type="Proteomes" id="UP000477951">
    <property type="component" value="Unassembled WGS sequence"/>
</dbReference>
<dbReference type="Pfam" id="PF05711">
    <property type="entry name" value="TylF"/>
    <property type="match status" value="1"/>
</dbReference>
<keyword evidence="1" id="KW-0489">Methyltransferase</keyword>
<dbReference type="PANTHER" id="PTHR40036">
    <property type="entry name" value="MACROCIN O-METHYLTRANSFERASE"/>
    <property type="match status" value="1"/>
</dbReference>
<dbReference type="Gene3D" id="3.40.50.150">
    <property type="entry name" value="Vaccinia Virus protein VP39"/>
    <property type="match status" value="1"/>
</dbReference>
<dbReference type="GO" id="GO:0008168">
    <property type="term" value="F:methyltransferase activity"/>
    <property type="evidence" value="ECO:0007669"/>
    <property type="project" value="UniProtKB-KW"/>
</dbReference>
<name>A0A6L6VPF8_AGRVI</name>
<gene>
    <name evidence="1" type="ORF">GOZ90_26755</name>
</gene>
<dbReference type="GO" id="GO:0032259">
    <property type="term" value="P:methylation"/>
    <property type="evidence" value="ECO:0007669"/>
    <property type="project" value="UniProtKB-KW"/>
</dbReference>
<dbReference type="EMBL" id="WPHR01000058">
    <property type="protein sequence ID" value="MUZ76229.1"/>
    <property type="molecule type" value="Genomic_DNA"/>
</dbReference>
<evidence type="ECO:0000313" key="1">
    <source>
        <dbReference type="EMBL" id="MUZ76229.1"/>
    </source>
</evidence>
<dbReference type="PANTHER" id="PTHR40036:SF1">
    <property type="entry name" value="MACROCIN O-METHYLTRANSFERASE"/>
    <property type="match status" value="1"/>
</dbReference>
<protein>
    <submittedName>
        <fullName evidence="1">Class I SAM-dependent methyltransferase</fullName>
    </submittedName>
</protein>
<dbReference type="InterPro" id="IPR008884">
    <property type="entry name" value="TylF_MeTrfase"/>
</dbReference>
<dbReference type="SUPFAM" id="SSF53335">
    <property type="entry name" value="S-adenosyl-L-methionine-dependent methyltransferases"/>
    <property type="match status" value="1"/>
</dbReference>
<sequence>MTHKTQSYHRENEEADHEMAMIIDRALFRHPRETFPPNREREVRPYDYWKFARMRAAFEAAEFMERNFPLAANLVNRVDLLRHACSIAPAGGDVLEFGVMDGRTLSVICEELPGHSIYGFDSFMGLPEDWRHDRRKGEFARGGKIPDTVPSSATILAGMFSETIPSYLATTAEGTLSFLHIDCDLYSSTRDVLFGLRDRIGSGTIIVFDEFLNYPGWREHEYKALMEFGESGVTFDYVGFASSYLSVAIKVTGCKH</sequence>
<evidence type="ECO:0000313" key="2">
    <source>
        <dbReference type="Proteomes" id="UP000477951"/>
    </source>
</evidence>
<accession>A0A6L6VPF8</accession>
<keyword evidence="1" id="KW-0808">Transferase</keyword>
<dbReference type="AlphaFoldDB" id="A0A6L6VPF8"/>
<dbReference type="RefSeq" id="WP_156616677.1">
    <property type="nucleotide sequence ID" value="NZ_WPHR01000058.1"/>
</dbReference>
<organism evidence="1 2">
    <name type="scientific">Agrobacterium vitis</name>
    <name type="common">Rhizobium vitis</name>
    <dbReference type="NCBI Taxonomy" id="373"/>
    <lineage>
        <taxon>Bacteria</taxon>
        <taxon>Pseudomonadati</taxon>
        <taxon>Pseudomonadota</taxon>
        <taxon>Alphaproteobacteria</taxon>
        <taxon>Hyphomicrobiales</taxon>
        <taxon>Rhizobiaceae</taxon>
        <taxon>Rhizobium/Agrobacterium group</taxon>
        <taxon>Agrobacterium</taxon>
    </lineage>
</organism>